<dbReference type="Gene3D" id="3.40.50.150">
    <property type="entry name" value="Vaccinia Virus protein VP39"/>
    <property type="match status" value="1"/>
</dbReference>
<organism evidence="2 3">
    <name type="scientific">Methanococcus aeolicus (strain ATCC BAA-1280 / DSM 17508 / OCM 812 / Nankai-3)</name>
    <dbReference type="NCBI Taxonomy" id="419665"/>
    <lineage>
        <taxon>Archaea</taxon>
        <taxon>Methanobacteriati</taxon>
        <taxon>Methanobacteriota</taxon>
        <taxon>Methanomada group</taxon>
        <taxon>Methanococci</taxon>
        <taxon>Methanococcales</taxon>
        <taxon>Methanococcaceae</taxon>
        <taxon>Methanococcus</taxon>
    </lineage>
</organism>
<protein>
    <recommendedName>
        <fullName evidence="1">MnmC-like methyltransferase domain-containing protein</fullName>
    </recommendedName>
</protein>
<evidence type="ECO:0000259" key="1">
    <source>
        <dbReference type="Pfam" id="PF05430"/>
    </source>
</evidence>
<dbReference type="CDD" id="cd02440">
    <property type="entry name" value="AdoMet_MTases"/>
    <property type="match status" value="1"/>
</dbReference>
<dbReference type="PANTHER" id="PTHR39963">
    <property type="entry name" value="SLL0983 PROTEIN"/>
    <property type="match status" value="1"/>
</dbReference>
<dbReference type="KEGG" id="mae:Maeo_0147"/>
<evidence type="ECO:0000313" key="3">
    <source>
        <dbReference type="Proteomes" id="UP000001106"/>
    </source>
</evidence>
<proteinExistence type="predicted"/>
<dbReference type="HOGENOM" id="CLU_052777_0_0_2"/>
<dbReference type="PANTHER" id="PTHR39963:SF1">
    <property type="entry name" value="MNMC-LIKE METHYLTRANSFERASE DOMAIN-CONTAINING PROTEIN"/>
    <property type="match status" value="1"/>
</dbReference>
<name>A6UTB7_META3</name>
<dbReference type="GO" id="GO:0016645">
    <property type="term" value="F:oxidoreductase activity, acting on the CH-NH group of donors"/>
    <property type="evidence" value="ECO:0007669"/>
    <property type="project" value="InterPro"/>
</dbReference>
<dbReference type="eggNOG" id="arCOG00120">
    <property type="taxonomic scope" value="Archaea"/>
</dbReference>
<feature type="domain" description="MnmC-like methyltransferase" evidence="1">
    <location>
        <begin position="138"/>
        <end position="260"/>
    </location>
</feature>
<dbReference type="InterPro" id="IPR029063">
    <property type="entry name" value="SAM-dependent_MTases_sf"/>
</dbReference>
<dbReference type="AlphaFoldDB" id="A6UTB7"/>
<dbReference type="Proteomes" id="UP000001106">
    <property type="component" value="Chromosome"/>
</dbReference>
<dbReference type="OrthoDB" id="1018at2157"/>
<dbReference type="RefSeq" id="WP_011972871.1">
    <property type="nucleotide sequence ID" value="NC_009635.1"/>
</dbReference>
<keyword evidence="3" id="KW-1185">Reference proteome</keyword>
<reference evidence="2" key="1">
    <citation type="submission" date="2007-06" db="EMBL/GenBank/DDBJ databases">
        <title>Complete sequence of Methanococcus aeolicus Nankai-3.</title>
        <authorList>
            <consortium name="US DOE Joint Genome Institute"/>
            <person name="Copeland A."/>
            <person name="Lucas S."/>
            <person name="Lapidus A."/>
            <person name="Barry K."/>
            <person name="Glavina del Rio T."/>
            <person name="Dalin E."/>
            <person name="Tice H."/>
            <person name="Pitluck S."/>
            <person name="Chain P."/>
            <person name="Malfatti S."/>
            <person name="Shin M."/>
            <person name="Vergez L."/>
            <person name="Schmutz J."/>
            <person name="Larimer F."/>
            <person name="Land M."/>
            <person name="Hauser L."/>
            <person name="Kyrpides N."/>
            <person name="Lykidis A."/>
            <person name="Sieprawska-Lupa M."/>
            <person name="Whitman W.B."/>
            <person name="Richardson P."/>
        </authorList>
    </citation>
    <scope>NUCLEOTIDE SEQUENCE [LARGE SCALE GENOMIC DNA]</scope>
    <source>
        <strain evidence="2">Nankai-3</strain>
    </source>
</reference>
<dbReference type="STRING" id="419665.Maeo_0147"/>
<accession>A6UTB7</accession>
<dbReference type="EMBL" id="CP000743">
    <property type="protein sequence ID" value="ABR55739.1"/>
    <property type="molecule type" value="Genomic_DNA"/>
</dbReference>
<dbReference type="Pfam" id="PF05430">
    <property type="entry name" value="Methyltransf_30"/>
    <property type="match status" value="1"/>
</dbReference>
<gene>
    <name evidence="2" type="ordered locus">Maeo_0147</name>
</gene>
<evidence type="ECO:0000313" key="2">
    <source>
        <dbReference type="EMBL" id="ABR55739.1"/>
    </source>
</evidence>
<dbReference type="GeneID" id="5327323"/>
<sequence>MLPNEIALNLINEYIVKFKNKQDFENNSLENLKEELINKLINNNMLIKTEDGTYTMISEDSQEMMHSKIGALREGVEKFVIPSNLENEELPKILDLCSGMGYNSIASLRYNKNCKIDMVEYSKETLFLSLCLDIPFKEHEIIKEVIENHLMSDENNNNNNTKNKNINIYEGDARQILIDLKKSNKKYNIVFHDGFSPQRDSVLYTVDFLKNIYELMEDGGILLSYSSSIPFRSGLIEAGFIISEGEAIGRKRGITIAYKNPKKIRSSNDSLENKKLKRISEIDERVIALSTVGAPYRDPNFNLCHEEIIKNREIERNNLKENLLKKGIYYSTRQIKLGKIPEIYLEIQKENLNSTEIIKKMRNMLQ</sequence>
<dbReference type="InterPro" id="IPR008471">
    <property type="entry name" value="MnmC-like_methylTransf"/>
</dbReference>
<dbReference type="SUPFAM" id="SSF53335">
    <property type="entry name" value="S-adenosyl-L-methionine-dependent methyltransferases"/>
    <property type="match status" value="1"/>
</dbReference>